<dbReference type="InterPro" id="IPR051304">
    <property type="entry name" value="SCF_F-box_domain"/>
</dbReference>
<dbReference type="RefSeq" id="XP_021836219.2">
    <property type="nucleotide sequence ID" value="XM_021980527.2"/>
</dbReference>
<accession>A0A9R0HSQ1</accession>
<feature type="domain" description="F-box" evidence="2">
    <location>
        <begin position="12"/>
        <end position="45"/>
    </location>
</feature>
<dbReference type="Gene3D" id="1.20.1280.50">
    <property type="match status" value="1"/>
</dbReference>
<evidence type="ECO:0000313" key="4">
    <source>
        <dbReference type="RefSeq" id="XP_021836219.2"/>
    </source>
</evidence>
<keyword evidence="3" id="KW-1185">Reference proteome</keyword>
<sequence length="558" mass="63033">MRNCKMGRFPPWSDLPQELLSTIAEFLTSNPIDLLSFRSVCKSWSLSLPSQPWILSPPLPINTPPPPHSIHSRYSFPLSYGGSIKRPDATVLSVTVIYVLRPPIEQLLPSWMPKVCFLFLDQASPGKFSIRKPFSQFPYSMPINFPGYLTFLGFRASELGRIYNISYLSNSNGKLTKPSSFGVVHKVVVFSNDYGLTVVALSDEGKLGMLKLGLRDNYDNLVTELKWEIVHDGKGFRFDDIVDFKGRLLGIDRRGRVYEIEIGCASPAKMNAIVIPITGGGGRRKRLVESLGRLHLVVRCNVVAETDSLFKVYVTNEGTKRWVEVHSLCDETFFFGVGFSLSVAAEKLHGSCGKNCILFKEHSFLNYSGYDDDSALFKKVESVNLNVGVWKMEDASHLGLIGSHCGYSALLWPPPSWIWPKDRSERLAALIVTLDQFQSRILDQDKPKFKELSLLQQVDALKLITEVLKLKTEIFRLTKLLTQFNQFRDMKRLSDSVNEQDQVGTSSLGTEESRESVNVDSDWLFMETNINTCVLQDEEKTSSMETKLKQHKFCVVVE</sequence>
<dbReference type="Pfam" id="PF12937">
    <property type="entry name" value="F-box-like"/>
    <property type="match status" value="1"/>
</dbReference>
<dbReference type="Proteomes" id="UP000813463">
    <property type="component" value="Chromosome 2"/>
</dbReference>
<name>A0A9R0HSQ1_SPIOL</name>
<dbReference type="KEGG" id="soe:110775904"/>
<dbReference type="GeneID" id="110775904"/>
<dbReference type="SUPFAM" id="SSF81383">
    <property type="entry name" value="F-box domain"/>
    <property type="match status" value="1"/>
</dbReference>
<dbReference type="Pfam" id="PF03478">
    <property type="entry name" value="Beta-prop_KIB1-4"/>
    <property type="match status" value="1"/>
</dbReference>
<dbReference type="InterPro" id="IPR001810">
    <property type="entry name" value="F-box_dom"/>
</dbReference>
<gene>
    <name evidence="4" type="primary">LOC110775904</name>
</gene>
<proteinExistence type="predicted"/>
<dbReference type="PANTHER" id="PTHR47123:SF6">
    <property type="entry name" value="F-BOX PROTEIN SKIP23-LIKE ISOFORM X1"/>
    <property type="match status" value="1"/>
</dbReference>
<dbReference type="CDD" id="cd09917">
    <property type="entry name" value="F-box_SF"/>
    <property type="match status" value="1"/>
</dbReference>
<dbReference type="AlphaFoldDB" id="A0A9R0HSQ1"/>
<evidence type="ECO:0000259" key="1">
    <source>
        <dbReference type="Pfam" id="PF03478"/>
    </source>
</evidence>
<dbReference type="InterPro" id="IPR005174">
    <property type="entry name" value="KIB1-4_b-propeller"/>
</dbReference>
<reference evidence="4" key="2">
    <citation type="submission" date="2025-08" db="UniProtKB">
        <authorList>
            <consortium name="RefSeq"/>
        </authorList>
    </citation>
    <scope>IDENTIFICATION</scope>
    <source>
        <tissue evidence="4">Leaf</tissue>
    </source>
</reference>
<reference evidence="3" key="1">
    <citation type="journal article" date="2021" name="Nat. Commun.">
        <title>Genomic analyses provide insights into spinach domestication and the genetic basis of agronomic traits.</title>
        <authorList>
            <person name="Cai X."/>
            <person name="Sun X."/>
            <person name="Xu C."/>
            <person name="Sun H."/>
            <person name="Wang X."/>
            <person name="Ge C."/>
            <person name="Zhang Z."/>
            <person name="Wang Q."/>
            <person name="Fei Z."/>
            <person name="Jiao C."/>
            <person name="Wang Q."/>
        </authorList>
    </citation>
    <scope>NUCLEOTIDE SEQUENCE [LARGE SCALE GENOMIC DNA]</scope>
    <source>
        <strain evidence="3">cv. Varoflay</strain>
    </source>
</reference>
<evidence type="ECO:0000259" key="2">
    <source>
        <dbReference type="Pfam" id="PF12937"/>
    </source>
</evidence>
<feature type="domain" description="KIB1-4 beta-propeller" evidence="1">
    <location>
        <begin position="118"/>
        <end position="370"/>
    </location>
</feature>
<dbReference type="GO" id="GO:0016567">
    <property type="term" value="P:protein ubiquitination"/>
    <property type="evidence" value="ECO:0000318"/>
    <property type="project" value="GO_Central"/>
</dbReference>
<dbReference type="PANTHER" id="PTHR47123">
    <property type="entry name" value="F-BOX PROTEIN SKIP23"/>
    <property type="match status" value="1"/>
</dbReference>
<protein>
    <submittedName>
        <fullName evidence="4">F-box protein SKIP23</fullName>
    </submittedName>
</protein>
<evidence type="ECO:0000313" key="3">
    <source>
        <dbReference type="Proteomes" id="UP000813463"/>
    </source>
</evidence>
<organism evidence="3 4">
    <name type="scientific">Spinacia oleracea</name>
    <name type="common">Spinach</name>
    <dbReference type="NCBI Taxonomy" id="3562"/>
    <lineage>
        <taxon>Eukaryota</taxon>
        <taxon>Viridiplantae</taxon>
        <taxon>Streptophyta</taxon>
        <taxon>Embryophyta</taxon>
        <taxon>Tracheophyta</taxon>
        <taxon>Spermatophyta</taxon>
        <taxon>Magnoliopsida</taxon>
        <taxon>eudicotyledons</taxon>
        <taxon>Gunneridae</taxon>
        <taxon>Pentapetalae</taxon>
        <taxon>Caryophyllales</taxon>
        <taxon>Chenopodiaceae</taxon>
        <taxon>Chenopodioideae</taxon>
        <taxon>Anserineae</taxon>
        <taxon>Spinacia</taxon>
    </lineage>
</organism>
<dbReference type="InterPro" id="IPR036047">
    <property type="entry name" value="F-box-like_dom_sf"/>
</dbReference>